<dbReference type="AlphaFoldDB" id="A0AAV2T9F4"/>
<evidence type="ECO:0000256" key="1">
    <source>
        <dbReference type="ARBA" id="ARBA00022737"/>
    </source>
</evidence>
<dbReference type="FunFam" id="1.10.238.10:FF:000527">
    <property type="entry name" value="Calmodulin-3"/>
    <property type="match status" value="1"/>
</dbReference>
<gene>
    <name evidence="4" type="ORF">CDAUBV1_LOCUS5680</name>
</gene>
<evidence type="ECO:0000259" key="3">
    <source>
        <dbReference type="PROSITE" id="PS50222"/>
    </source>
</evidence>
<protein>
    <recommendedName>
        <fullName evidence="3">EF-hand domain-containing protein</fullName>
    </recommendedName>
</protein>
<dbReference type="SMART" id="SM00054">
    <property type="entry name" value="EFh"/>
    <property type="match status" value="4"/>
</dbReference>
<name>A0AAV2T9F4_CALDB</name>
<keyword evidence="1" id="KW-0677">Repeat</keyword>
<dbReference type="GO" id="GO:0005509">
    <property type="term" value="F:calcium ion binding"/>
    <property type="evidence" value="ECO:0007669"/>
    <property type="project" value="InterPro"/>
</dbReference>
<dbReference type="SUPFAM" id="SSF47473">
    <property type="entry name" value="EF-hand"/>
    <property type="match status" value="1"/>
</dbReference>
<evidence type="ECO:0000256" key="2">
    <source>
        <dbReference type="ARBA" id="ARBA00022837"/>
    </source>
</evidence>
<dbReference type="Proteomes" id="UP001497525">
    <property type="component" value="Unassembled WGS sequence"/>
</dbReference>
<proteinExistence type="predicted"/>
<dbReference type="PROSITE" id="PS50222">
    <property type="entry name" value="EF_HAND_2"/>
    <property type="match status" value="4"/>
</dbReference>
<evidence type="ECO:0000313" key="4">
    <source>
        <dbReference type="EMBL" id="CAL5132842.1"/>
    </source>
</evidence>
<reference evidence="4" key="1">
    <citation type="submission" date="2024-06" db="EMBL/GenBank/DDBJ databases">
        <authorList>
            <person name="Liu X."/>
            <person name="Lenzi L."/>
            <person name="Haldenby T S."/>
            <person name="Uol C."/>
        </authorList>
    </citation>
    <scope>NUCLEOTIDE SEQUENCE</scope>
</reference>
<sequence length="151" mass="17489">MVDQQLSPQKQQQYRRVFEDFDLNSDGQIDADELEKAVTKLGMSASKDEVKAMIKVVDKDNSGTMNFPEFCDMMERRQIHRKKDDHMREIFKSVDTNGDGFISPEELKGLMCKYNPQMTVKDMEEIIEGVDKDKDGKLNYEEFLVLARGHS</sequence>
<accession>A0AAV2T9F4</accession>
<feature type="domain" description="EF-hand" evidence="3">
    <location>
        <begin position="45"/>
        <end position="80"/>
    </location>
</feature>
<feature type="domain" description="EF-hand" evidence="3">
    <location>
        <begin position="9"/>
        <end position="44"/>
    </location>
</feature>
<dbReference type="Gene3D" id="1.10.238.10">
    <property type="entry name" value="EF-hand"/>
    <property type="match status" value="2"/>
</dbReference>
<comment type="caution">
    <text evidence="4">The sequence shown here is derived from an EMBL/GenBank/DDBJ whole genome shotgun (WGS) entry which is preliminary data.</text>
</comment>
<feature type="domain" description="EF-hand" evidence="3">
    <location>
        <begin position="118"/>
        <end position="151"/>
    </location>
</feature>
<evidence type="ECO:0000313" key="5">
    <source>
        <dbReference type="Proteomes" id="UP001497525"/>
    </source>
</evidence>
<dbReference type="Pfam" id="PF13499">
    <property type="entry name" value="EF-hand_7"/>
    <property type="match status" value="2"/>
</dbReference>
<dbReference type="InterPro" id="IPR050145">
    <property type="entry name" value="Centrin_CML-like"/>
</dbReference>
<dbReference type="PROSITE" id="PS00018">
    <property type="entry name" value="EF_HAND_1"/>
    <property type="match status" value="4"/>
</dbReference>
<dbReference type="PANTHER" id="PTHR23050">
    <property type="entry name" value="CALCIUM BINDING PROTEIN"/>
    <property type="match status" value="1"/>
</dbReference>
<dbReference type="EMBL" id="CAXLJL010000145">
    <property type="protein sequence ID" value="CAL5132842.1"/>
    <property type="molecule type" value="Genomic_DNA"/>
</dbReference>
<dbReference type="InterPro" id="IPR011992">
    <property type="entry name" value="EF-hand-dom_pair"/>
</dbReference>
<dbReference type="InterPro" id="IPR002048">
    <property type="entry name" value="EF_hand_dom"/>
</dbReference>
<keyword evidence="2" id="KW-0106">Calcium</keyword>
<feature type="domain" description="EF-hand" evidence="3">
    <location>
        <begin position="82"/>
        <end position="117"/>
    </location>
</feature>
<organism evidence="4 5">
    <name type="scientific">Calicophoron daubneyi</name>
    <name type="common">Rumen fluke</name>
    <name type="synonym">Paramphistomum daubneyi</name>
    <dbReference type="NCBI Taxonomy" id="300641"/>
    <lineage>
        <taxon>Eukaryota</taxon>
        <taxon>Metazoa</taxon>
        <taxon>Spiralia</taxon>
        <taxon>Lophotrochozoa</taxon>
        <taxon>Platyhelminthes</taxon>
        <taxon>Trematoda</taxon>
        <taxon>Digenea</taxon>
        <taxon>Plagiorchiida</taxon>
        <taxon>Pronocephalata</taxon>
        <taxon>Paramphistomoidea</taxon>
        <taxon>Paramphistomidae</taxon>
        <taxon>Calicophoron</taxon>
    </lineage>
</organism>
<dbReference type="InterPro" id="IPR018247">
    <property type="entry name" value="EF_Hand_1_Ca_BS"/>
</dbReference>